<dbReference type="InterPro" id="IPR004640">
    <property type="entry name" value="HscB"/>
</dbReference>
<evidence type="ECO:0000259" key="3">
    <source>
        <dbReference type="PROSITE" id="PS50076"/>
    </source>
</evidence>
<dbReference type="PANTHER" id="PTHR14021:SF15">
    <property type="entry name" value="IRON-SULFUR CLUSTER CO-CHAPERONE PROTEIN HSCB"/>
    <property type="match status" value="1"/>
</dbReference>
<dbReference type="PANTHER" id="PTHR14021">
    <property type="entry name" value="IRON-SULFUR CLUSTER CO-CHAPERONE PROTEIN HSCB"/>
    <property type="match status" value="1"/>
</dbReference>
<dbReference type="SMART" id="SM00271">
    <property type="entry name" value="DnaJ"/>
    <property type="match status" value="1"/>
</dbReference>
<comment type="similarity">
    <text evidence="1">Belongs to the HscB family.</text>
</comment>
<dbReference type="Gene3D" id="1.20.1280.20">
    <property type="entry name" value="HscB, C-terminal domain"/>
    <property type="match status" value="1"/>
</dbReference>
<dbReference type="Gene3D" id="1.10.287.110">
    <property type="entry name" value="DnaJ domain"/>
    <property type="match status" value="1"/>
</dbReference>
<dbReference type="InterPro" id="IPR036386">
    <property type="entry name" value="HscB_C_sf"/>
</dbReference>
<dbReference type="SUPFAM" id="SSF47144">
    <property type="entry name" value="HSC20 (HSCB), C-terminal oligomerisation domain"/>
    <property type="match status" value="1"/>
</dbReference>
<dbReference type="InterPro" id="IPR001623">
    <property type="entry name" value="DnaJ_domain"/>
</dbReference>
<evidence type="ECO:0000256" key="1">
    <source>
        <dbReference type="ARBA" id="ARBA00010476"/>
    </source>
</evidence>
<feature type="domain" description="J" evidence="3">
    <location>
        <begin position="46"/>
        <end position="118"/>
    </location>
</feature>
<organism evidence="4 5">
    <name type="scientific">Aureococcus anophagefferens</name>
    <name type="common">Harmful bloom alga</name>
    <dbReference type="NCBI Taxonomy" id="44056"/>
    <lineage>
        <taxon>Eukaryota</taxon>
        <taxon>Sar</taxon>
        <taxon>Stramenopiles</taxon>
        <taxon>Ochrophyta</taxon>
        <taxon>Pelagophyceae</taxon>
        <taxon>Pelagomonadales</taxon>
        <taxon>Pelagomonadaceae</taxon>
        <taxon>Aureococcus</taxon>
    </lineage>
</organism>
<protein>
    <submittedName>
        <fullName evidence="4">Mitochondrial iron-sulfur cluster cochaperone</fullName>
    </submittedName>
</protein>
<dbReference type="Pfam" id="PF07743">
    <property type="entry name" value="HSCB_C"/>
    <property type="match status" value="1"/>
</dbReference>
<keyword evidence="5" id="KW-1185">Reference proteome</keyword>
<dbReference type="Proteomes" id="UP001363151">
    <property type="component" value="Unassembled WGS sequence"/>
</dbReference>
<keyword evidence="2" id="KW-0143">Chaperone</keyword>
<proteinExistence type="inferred from homology"/>
<comment type="caution">
    <text evidence="4">The sequence shown here is derived from an EMBL/GenBank/DDBJ whole genome shotgun (WGS) entry which is preliminary data.</text>
</comment>
<dbReference type="CDD" id="cd06257">
    <property type="entry name" value="DnaJ"/>
    <property type="match status" value="1"/>
</dbReference>
<dbReference type="NCBIfam" id="TIGR00714">
    <property type="entry name" value="hscB"/>
    <property type="match status" value="1"/>
</dbReference>
<dbReference type="InterPro" id="IPR036869">
    <property type="entry name" value="J_dom_sf"/>
</dbReference>
<evidence type="ECO:0000256" key="2">
    <source>
        <dbReference type="ARBA" id="ARBA00023186"/>
    </source>
</evidence>
<name>A0ABR1G3V7_AURAN</name>
<sequence>MRALASQLAPRCARAYARTGARRFAALGDHFFGADGALAAEPHHVDHFALFGVAAHFDVDGAALDAGLRQLQHRLHPDRFASAPEAQKLLADAASARVNDALAVLRDPLRRADYARSLATGDLVLDDETRQAPGALLLAVMEAREAVDDAASLEDLAAVVAANDGDVAAATAALREALGAGDLESAAERIVELNFYGKIDAEAREAADARGFGELPRRAW</sequence>
<dbReference type="InterPro" id="IPR009073">
    <property type="entry name" value="HscB_oligo_C"/>
</dbReference>
<dbReference type="SUPFAM" id="SSF46565">
    <property type="entry name" value="Chaperone J-domain"/>
    <property type="match status" value="1"/>
</dbReference>
<dbReference type="EMBL" id="JBBJCI010000121">
    <property type="protein sequence ID" value="KAK7248025.1"/>
    <property type="molecule type" value="Genomic_DNA"/>
</dbReference>
<evidence type="ECO:0000313" key="4">
    <source>
        <dbReference type="EMBL" id="KAK7248025.1"/>
    </source>
</evidence>
<gene>
    <name evidence="4" type="primary">HSCB</name>
    <name evidence="4" type="ORF">SO694_0008709</name>
</gene>
<evidence type="ECO:0000313" key="5">
    <source>
        <dbReference type="Proteomes" id="UP001363151"/>
    </source>
</evidence>
<accession>A0ABR1G3V7</accession>
<reference evidence="4 5" key="1">
    <citation type="submission" date="2024-03" db="EMBL/GenBank/DDBJ databases">
        <title>Aureococcus anophagefferens CCMP1851 and Kratosvirus quantuckense: Draft genome of a second virus-susceptible host strain in the model system.</title>
        <authorList>
            <person name="Chase E."/>
            <person name="Truchon A.R."/>
            <person name="Schepens W."/>
            <person name="Wilhelm S.W."/>
        </authorList>
    </citation>
    <scope>NUCLEOTIDE SEQUENCE [LARGE SCALE GENOMIC DNA]</scope>
    <source>
        <strain evidence="4 5">CCMP1851</strain>
    </source>
</reference>
<dbReference type="PROSITE" id="PS50076">
    <property type="entry name" value="DNAJ_2"/>
    <property type="match status" value="1"/>
</dbReference>